<dbReference type="Pfam" id="PF02348">
    <property type="entry name" value="CTP_transf_3"/>
    <property type="match status" value="1"/>
</dbReference>
<evidence type="ECO:0000313" key="6">
    <source>
        <dbReference type="EMBL" id="CUV23838.1"/>
    </source>
</evidence>
<protein>
    <recommendedName>
        <fullName evidence="5">3-deoxy-manno-octulosonate cytidylyltransferase</fullName>
        <ecNumber evidence="5">2.7.7.38</ecNumber>
    </recommendedName>
    <alternativeName>
        <fullName evidence="5">CMP-2-keto-3-deoxyoctulosonic acid synthase</fullName>
        <shortName evidence="5">CKS</shortName>
        <shortName evidence="5">CMP-KDO synthase</shortName>
    </alternativeName>
</protein>
<dbReference type="GO" id="GO:0033468">
    <property type="term" value="P:CMP-keto-3-deoxy-D-manno-octulosonic acid biosynthetic process"/>
    <property type="evidence" value="ECO:0007669"/>
    <property type="project" value="UniProtKB-UniRule"/>
</dbReference>
<dbReference type="PATRIC" id="fig|267608.8.peg.2574"/>
<dbReference type="SUPFAM" id="SSF53448">
    <property type="entry name" value="Nucleotide-diphospho-sugar transferases"/>
    <property type="match status" value="1"/>
</dbReference>
<evidence type="ECO:0000256" key="2">
    <source>
        <dbReference type="ARBA" id="ARBA00022679"/>
    </source>
</evidence>
<dbReference type="EMBL" id="LN899822">
    <property type="protein sequence ID" value="CUV60374.1"/>
    <property type="molecule type" value="Genomic_DNA"/>
</dbReference>
<proteinExistence type="inferred from homology"/>
<dbReference type="GO" id="GO:0016020">
    <property type="term" value="C:membrane"/>
    <property type="evidence" value="ECO:0007669"/>
    <property type="project" value="UniProtKB-SubCell"/>
</dbReference>
<dbReference type="GO" id="GO:0009103">
    <property type="term" value="P:lipopolysaccharide biosynthetic process"/>
    <property type="evidence" value="ECO:0007669"/>
    <property type="project" value="UniProtKB-UniRule"/>
</dbReference>
<dbReference type="FunFam" id="3.90.550.10:FF:000011">
    <property type="entry name" value="3-deoxy-manno-octulosonate cytidylyltransferase"/>
    <property type="match status" value="1"/>
</dbReference>
<dbReference type="CDD" id="cd02517">
    <property type="entry name" value="CMP-KDO-Synthetase"/>
    <property type="match status" value="1"/>
</dbReference>
<dbReference type="EMBL" id="LN899823">
    <property type="protein sequence ID" value="CUV23838.1"/>
    <property type="molecule type" value="Genomic_DNA"/>
</dbReference>
<comment type="pathway">
    <text evidence="5">Nucleotide-sugar biosynthesis; CMP-3-deoxy-D-manno-octulosonate biosynthesis; CMP-3-deoxy-D-manno-octulosonate from 3-deoxy-D-manno-octulosonate and CTP: step 1/1.</text>
</comment>
<keyword evidence="4 5" id="KW-0448">Lipopolysaccharide biosynthesis</keyword>
<dbReference type="GO" id="GO:0005829">
    <property type="term" value="C:cytosol"/>
    <property type="evidence" value="ECO:0007669"/>
    <property type="project" value="TreeGrafter"/>
</dbReference>
<comment type="similarity">
    <text evidence="5">Belongs to the KdsB family.</text>
</comment>
<evidence type="ECO:0000256" key="3">
    <source>
        <dbReference type="ARBA" id="ARBA00022695"/>
    </source>
</evidence>
<evidence type="ECO:0000256" key="4">
    <source>
        <dbReference type="ARBA" id="ARBA00022985"/>
    </source>
</evidence>
<evidence type="ECO:0000313" key="8">
    <source>
        <dbReference type="EMBL" id="CUV39933.1"/>
    </source>
</evidence>
<dbReference type="NCBIfam" id="TIGR00466">
    <property type="entry name" value="kdsB"/>
    <property type="match status" value="1"/>
</dbReference>
<dbReference type="EMBL" id="LN899826">
    <property type="protein sequence ID" value="CUV39933.1"/>
    <property type="molecule type" value="Genomic_DNA"/>
</dbReference>
<dbReference type="EC" id="2.7.7.38" evidence="5"/>
<evidence type="ECO:0000313" key="9">
    <source>
        <dbReference type="EMBL" id="CUV60374.1"/>
    </source>
</evidence>
<dbReference type="SMR" id="A0A0K1ZI16"/>
<dbReference type="InterPro" id="IPR029044">
    <property type="entry name" value="Nucleotide-diphossugar_trans"/>
</dbReference>
<organism evidence="6">
    <name type="scientific">Ralstonia solanacearum</name>
    <name type="common">Pseudomonas solanacearum</name>
    <dbReference type="NCBI Taxonomy" id="305"/>
    <lineage>
        <taxon>Bacteria</taxon>
        <taxon>Pseudomonadati</taxon>
        <taxon>Pseudomonadota</taxon>
        <taxon>Betaproteobacteria</taxon>
        <taxon>Burkholderiales</taxon>
        <taxon>Burkholderiaceae</taxon>
        <taxon>Ralstonia</taxon>
        <taxon>Ralstonia solanacearum species complex</taxon>
    </lineage>
</organism>
<evidence type="ECO:0000313" key="7">
    <source>
        <dbReference type="EMBL" id="CUV37000.1"/>
    </source>
</evidence>
<keyword evidence="5" id="KW-0963">Cytoplasm</keyword>
<dbReference type="InterPro" id="IPR003329">
    <property type="entry name" value="Cytidylyl_trans"/>
</dbReference>
<dbReference type="AlphaFoldDB" id="A0A0K1ZI16"/>
<dbReference type="UniPathway" id="UPA00358">
    <property type="reaction ID" value="UER00476"/>
</dbReference>
<dbReference type="PANTHER" id="PTHR42866">
    <property type="entry name" value="3-DEOXY-MANNO-OCTULOSONATE CYTIDYLYLTRANSFERASE"/>
    <property type="match status" value="1"/>
</dbReference>
<gene>
    <name evidence="5 6" type="primary">kdsB</name>
    <name evidence="9" type="ORF">RD1301_v1_910021</name>
    <name evidence="6" type="ORF">RUN1744_v1_500027</name>
    <name evidence="7" type="ORF">TD1301_v1_2650008</name>
    <name evidence="8" type="ORF">TF3108_v1_350043</name>
</gene>
<keyword evidence="3 5" id="KW-0548">Nucleotidyltransferase</keyword>
<dbReference type="GO" id="GO:0008690">
    <property type="term" value="F:3-deoxy-manno-octulosonate cytidylyltransferase activity"/>
    <property type="evidence" value="ECO:0007669"/>
    <property type="project" value="UniProtKB-UniRule"/>
</dbReference>
<comment type="function">
    <text evidence="5">Activates KDO (a required 8-carbon sugar) for incorporation into bacterial lipopolysaccharide in Gram-negative bacteria.</text>
</comment>
<comment type="catalytic activity">
    <reaction evidence="5">
        <text>3-deoxy-alpha-D-manno-oct-2-ulosonate + CTP = CMP-3-deoxy-beta-D-manno-octulosonate + diphosphate</text>
        <dbReference type="Rhea" id="RHEA:23448"/>
        <dbReference type="ChEBI" id="CHEBI:33019"/>
        <dbReference type="ChEBI" id="CHEBI:37563"/>
        <dbReference type="ChEBI" id="CHEBI:85986"/>
        <dbReference type="ChEBI" id="CHEBI:85987"/>
        <dbReference type="EC" id="2.7.7.38"/>
    </reaction>
</comment>
<evidence type="ECO:0000256" key="5">
    <source>
        <dbReference type="HAMAP-Rule" id="MF_00057"/>
    </source>
</evidence>
<dbReference type="NCBIfam" id="NF003952">
    <property type="entry name" value="PRK05450.1-5"/>
    <property type="match status" value="1"/>
</dbReference>
<keyword evidence="2 5" id="KW-0808">Transferase</keyword>
<reference evidence="6" key="1">
    <citation type="submission" date="2015-10" db="EMBL/GenBank/DDBJ databases">
        <authorList>
            <person name="Gilbert D.G."/>
        </authorList>
    </citation>
    <scope>NUCLEOTIDE SEQUENCE</scope>
    <source>
        <strain evidence="6">Phyl III-seqv23</strain>
    </source>
</reference>
<accession>A0A0K1ZI16</accession>
<dbReference type="PANTHER" id="PTHR42866:SF2">
    <property type="entry name" value="3-DEOXY-MANNO-OCTULOSONATE CYTIDYLYLTRANSFERASE, MITOCHONDRIAL"/>
    <property type="match status" value="1"/>
</dbReference>
<dbReference type="InterPro" id="IPR004528">
    <property type="entry name" value="KdsB"/>
</dbReference>
<dbReference type="NCBIfam" id="NF009905">
    <property type="entry name" value="PRK13368.1"/>
    <property type="match status" value="1"/>
</dbReference>
<comment type="subcellular location">
    <subcellularLocation>
        <location evidence="5">Cytoplasm</location>
    </subcellularLocation>
    <subcellularLocation>
        <location evidence="1">Membrane</location>
    </subcellularLocation>
</comment>
<name>A0A0K1ZI16_RALSL</name>
<sequence>MSHAPFIAVIPARLASTRLPNKPLADIGGKPMVVRVAERAHQSSAARVVVATDAVSVADACMQHHIEAVLTRADHASGTDRLAEVATVLALPDDAIVVNVQGDEPLIAPTLIDNVAAHLRDHADCAIATAAHPIRAAADIFNPNVVKVVLDAAERALLFSRAPLPWARDAWTPAALDQPAAERPLPAMPVLRHIGIYAYRAAFLRRFPQLAAAPLEQTEQLEQLRAMWHGERIAVLTTDDAPAAGVDTAEDLARVRAAWSDLLSQDGP</sequence>
<dbReference type="EMBL" id="LN899825">
    <property type="protein sequence ID" value="CUV37000.1"/>
    <property type="molecule type" value="Genomic_DNA"/>
</dbReference>
<dbReference type="HAMAP" id="MF_00057">
    <property type="entry name" value="KdsB"/>
    <property type="match status" value="1"/>
</dbReference>
<evidence type="ECO:0000256" key="1">
    <source>
        <dbReference type="ARBA" id="ARBA00004370"/>
    </source>
</evidence>
<dbReference type="Gene3D" id="3.90.550.10">
    <property type="entry name" value="Spore Coat Polysaccharide Biosynthesis Protein SpsA, Chain A"/>
    <property type="match status" value="1"/>
</dbReference>